<dbReference type="GO" id="GO:0005634">
    <property type="term" value="C:nucleus"/>
    <property type="evidence" value="ECO:0007669"/>
    <property type="project" value="UniProtKB-SubCell"/>
</dbReference>
<evidence type="ECO:0000259" key="13">
    <source>
        <dbReference type="Pfam" id="PF21193"/>
    </source>
</evidence>
<gene>
    <name evidence="14" type="ORF">KP79_PYT23463</name>
</gene>
<dbReference type="PANTHER" id="PTHR12746:SF2">
    <property type="entry name" value="60S RIBOSOMAL EXPORT PROTEIN NMD3"/>
    <property type="match status" value="1"/>
</dbReference>
<evidence type="ECO:0000256" key="3">
    <source>
        <dbReference type="ARBA" id="ARBA00004496"/>
    </source>
</evidence>
<dbReference type="OrthoDB" id="203821at2759"/>
<dbReference type="GO" id="GO:0000055">
    <property type="term" value="P:ribosomal large subunit export from nucleus"/>
    <property type="evidence" value="ECO:0007669"/>
    <property type="project" value="TreeGrafter"/>
</dbReference>
<reference evidence="14 15" key="1">
    <citation type="journal article" date="2017" name="Nat. Ecol. Evol.">
        <title>Scallop genome provides insights into evolution of bilaterian karyotype and development.</title>
        <authorList>
            <person name="Wang S."/>
            <person name="Zhang J."/>
            <person name="Jiao W."/>
            <person name="Li J."/>
            <person name="Xun X."/>
            <person name="Sun Y."/>
            <person name="Guo X."/>
            <person name="Huan P."/>
            <person name="Dong B."/>
            <person name="Zhang L."/>
            <person name="Hu X."/>
            <person name="Sun X."/>
            <person name="Wang J."/>
            <person name="Zhao C."/>
            <person name="Wang Y."/>
            <person name="Wang D."/>
            <person name="Huang X."/>
            <person name="Wang R."/>
            <person name="Lv J."/>
            <person name="Li Y."/>
            <person name="Zhang Z."/>
            <person name="Liu B."/>
            <person name="Lu W."/>
            <person name="Hui Y."/>
            <person name="Liang J."/>
            <person name="Zhou Z."/>
            <person name="Hou R."/>
            <person name="Li X."/>
            <person name="Liu Y."/>
            <person name="Li H."/>
            <person name="Ning X."/>
            <person name="Lin Y."/>
            <person name="Zhao L."/>
            <person name="Xing Q."/>
            <person name="Dou J."/>
            <person name="Li Y."/>
            <person name="Mao J."/>
            <person name="Guo H."/>
            <person name="Dou H."/>
            <person name="Li T."/>
            <person name="Mu C."/>
            <person name="Jiang W."/>
            <person name="Fu Q."/>
            <person name="Fu X."/>
            <person name="Miao Y."/>
            <person name="Liu J."/>
            <person name="Yu Q."/>
            <person name="Li R."/>
            <person name="Liao H."/>
            <person name="Li X."/>
            <person name="Kong Y."/>
            <person name="Jiang Z."/>
            <person name="Chourrout D."/>
            <person name="Li R."/>
            <person name="Bao Z."/>
        </authorList>
    </citation>
    <scope>NUCLEOTIDE SEQUENCE [LARGE SCALE GENOMIC DNA]</scope>
    <source>
        <strain evidence="14 15">PY_sf001</strain>
    </source>
</reference>
<dbReference type="Proteomes" id="UP000242188">
    <property type="component" value="Unassembled WGS sequence"/>
</dbReference>
<keyword evidence="8" id="KW-0653">Protein transport</keyword>
<evidence type="ECO:0000256" key="7">
    <source>
        <dbReference type="ARBA" id="ARBA00022490"/>
    </source>
</evidence>
<keyword evidence="6" id="KW-0813">Transport</keyword>
<evidence type="ECO:0000256" key="10">
    <source>
        <dbReference type="SAM" id="MobiDB-lite"/>
    </source>
</evidence>
<evidence type="ECO:0000259" key="12">
    <source>
        <dbReference type="Pfam" id="PF21192"/>
    </source>
</evidence>
<keyword evidence="15" id="KW-1185">Reference proteome</keyword>
<evidence type="ECO:0000259" key="11">
    <source>
        <dbReference type="Pfam" id="PF04981"/>
    </source>
</evidence>
<sequence length="731" mass="82719">MSINSREGHPLDLSRNIHSTATDGHSGHHIPVTKSKSPGIPILGTSKELLQVAQGPESTTSVISFTLLLGKVSMRGYTSSHSRQTPPLTHVRFILSLTSDSSSHSRQTPPLPHVRLLLSLTSDSVLSLTSDSSSNSRQTPPLTHVRFLLSLTSDSSSHSRQAPPLTHVRLSPLTHVRLLPSLTSDSSSHSRQTPPLTHLYCDDFRLNFTTIPCGWEYGFSRNKPIITEMEYMKEKPTPSVNFILCCQCGTHIEPNPTNTCVSCLRTQVDITEGIPKQGVLYFCRNCERYLQPPSHWVNASLESRELLSVCLKKLKAGLSKVHLVDAGFVWTEPHSQRIKVKLSVQKEVLNSAMLQQVFVVEFVVNNQMCDDCHRVEAKDFWRAVVQLRQKTDHKKTFYYLEQLILKHKAHAHTVNIKPLYDGLDFYYAHKNDARKLVDFLETVVPCKYNIAQELVTHDPHNNTFTYKHTFSVAIVPICKDNVVCLPQKLAQSLGNINPICVCNKVTQAIHIIDPNTLQVAEISGALFYRWPFSSLCSPKQLVEFMVMQVDFIPEKEQSKRHFPVSNKHVLADVWVARMTNAGLSDQQHFCRTFLGHLLSAGDVVLGFDFTNANINNRELENIKPEKVPDVVIVRKVFGDKTQRNKKRRWKLRHLHEETASNDRDYNDFLEDLEEDANYRQGVNIYKDNSKIAVDADDTDDEDLPQISLQEMLDDLHIEEDATGGEGAEMIE</sequence>
<evidence type="ECO:0000256" key="9">
    <source>
        <dbReference type="ARBA" id="ARBA00023242"/>
    </source>
</evidence>
<evidence type="ECO:0000313" key="15">
    <source>
        <dbReference type="Proteomes" id="UP000242188"/>
    </source>
</evidence>
<feature type="domain" description="60S ribosomal export protein NMD3 SH3" evidence="13">
    <location>
        <begin position="477"/>
        <end position="523"/>
    </location>
</feature>
<dbReference type="GO" id="GO:0005737">
    <property type="term" value="C:cytoplasm"/>
    <property type="evidence" value="ECO:0007669"/>
    <property type="project" value="UniProtKB-SubCell"/>
</dbReference>
<dbReference type="Pfam" id="PF21193">
    <property type="entry name" value="NMD_SH3"/>
    <property type="match status" value="1"/>
</dbReference>
<keyword evidence="9" id="KW-0539">Nucleus</keyword>
<dbReference type="GO" id="GO:0015031">
    <property type="term" value="P:protein transport"/>
    <property type="evidence" value="ECO:0007669"/>
    <property type="project" value="UniProtKB-KW"/>
</dbReference>
<dbReference type="PANTHER" id="PTHR12746">
    <property type="entry name" value="NONSENSE-MEDIATED MRNA DECAY PROTEIN 3"/>
    <property type="match status" value="1"/>
</dbReference>
<feature type="domain" description="60S ribosomal export protein NMD3 OB-fold" evidence="12">
    <location>
        <begin position="541"/>
        <end position="635"/>
    </location>
</feature>
<comment type="similarity">
    <text evidence="4">Belongs to the NMD3 family.</text>
</comment>
<dbReference type="STRING" id="6573.A0A210PII8"/>
<proteinExistence type="inferred from homology"/>
<evidence type="ECO:0000256" key="8">
    <source>
        <dbReference type="ARBA" id="ARBA00022927"/>
    </source>
</evidence>
<protein>
    <recommendedName>
        <fullName evidence="5">60S ribosomal export protein NMD3</fullName>
    </recommendedName>
</protein>
<evidence type="ECO:0000256" key="1">
    <source>
        <dbReference type="ARBA" id="ARBA00002269"/>
    </source>
</evidence>
<feature type="region of interest" description="Disordered" evidence="10">
    <location>
        <begin position="1"/>
        <end position="38"/>
    </location>
</feature>
<feature type="compositionally biased region" description="Basic and acidic residues" evidence="10">
    <location>
        <begin position="1"/>
        <end position="12"/>
    </location>
</feature>
<dbReference type="GO" id="GO:0043023">
    <property type="term" value="F:ribosomal large subunit binding"/>
    <property type="evidence" value="ECO:0007669"/>
    <property type="project" value="InterPro"/>
</dbReference>
<name>A0A210PII8_MIZYE</name>
<dbReference type="Pfam" id="PF04981">
    <property type="entry name" value="NMD3"/>
    <property type="match status" value="1"/>
</dbReference>
<dbReference type="InterPro" id="IPR048898">
    <property type="entry name" value="OB_NMD3"/>
</dbReference>
<evidence type="ECO:0000313" key="14">
    <source>
        <dbReference type="EMBL" id="OWF36308.1"/>
    </source>
</evidence>
<comment type="function">
    <text evidence="1">Acts as an adapter for the XPO1/CRM1-mediated export of the 60S ribosomal subunit.</text>
</comment>
<dbReference type="Pfam" id="PF21192">
    <property type="entry name" value="OB_NMD3"/>
    <property type="match status" value="1"/>
</dbReference>
<dbReference type="EMBL" id="NEDP02076642">
    <property type="protein sequence ID" value="OWF36308.1"/>
    <property type="molecule type" value="Genomic_DNA"/>
</dbReference>
<dbReference type="InterPro" id="IPR039768">
    <property type="entry name" value="Nmd3"/>
</dbReference>
<feature type="domain" description="Nmd3 N-terminal" evidence="11">
    <location>
        <begin position="245"/>
        <end position="474"/>
    </location>
</feature>
<dbReference type="AlphaFoldDB" id="A0A210PII8"/>
<evidence type="ECO:0000256" key="5">
    <source>
        <dbReference type="ARBA" id="ARBA00017035"/>
    </source>
</evidence>
<organism evidence="14 15">
    <name type="scientific">Mizuhopecten yessoensis</name>
    <name type="common">Japanese scallop</name>
    <name type="synonym">Patinopecten yessoensis</name>
    <dbReference type="NCBI Taxonomy" id="6573"/>
    <lineage>
        <taxon>Eukaryota</taxon>
        <taxon>Metazoa</taxon>
        <taxon>Spiralia</taxon>
        <taxon>Lophotrochozoa</taxon>
        <taxon>Mollusca</taxon>
        <taxon>Bivalvia</taxon>
        <taxon>Autobranchia</taxon>
        <taxon>Pteriomorphia</taxon>
        <taxon>Pectinida</taxon>
        <taxon>Pectinoidea</taxon>
        <taxon>Pectinidae</taxon>
        <taxon>Mizuhopecten</taxon>
    </lineage>
</organism>
<evidence type="ECO:0000256" key="6">
    <source>
        <dbReference type="ARBA" id="ARBA00022448"/>
    </source>
</evidence>
<dbReference type="InterPro" id="IPR048899">
    <property type="entry name" value="NMD_SH3"/>
</dbReference>
<comment type="caution">
    <text evidence="14">The sequence shown here is derived from an EMBL/GenBank/DDBJ whole genome shotgun (WGS) entry which is preliminary data.</text>
</comment>
<comment type="subcellular location">
    <subcellularLocation>
        <location evidence="3">Cytoplasm</location>
    </subcellularLocation>
    <subcellularLocation>
        <location evidence="2">Nucleus</location>
    </subcellularLocation>
</comment>
<evidence type="ECO:0000256" key="2">
    <source>
        <dbReference type="ARBA" id="ARBA00004123"/>
    </source>
</evidence>
<dbReference type="InterPro" id="IPR007064">
    <property type="entry name" value="Nmd3_N"/>
</dbReference>
<accession>A0A210PII8</accession>
<evidence type="ECO:0000256" key="4">
    <source>
        <dbReference type="ARBA" id="ARBA00009794"/>
    </source>
</evidence>
<keyword evidence="7" id="KW-0963">Cytoplasm</keyword>